<protein>
    <submittedName>
        <fullName evidence="1">Uncharacterized protein</fullName>
    </submittedName>
</protein>
<sequence length="122" mass="13931">MVDLTPSTHSMEALQAALPTTTQAIRQEMCRDRYGRFNSSFFSLWACSLCVTYLFPEEEHLLEGYATWENDLRTADGDRLPAHIPLYPDMFHPANQVSQIACRKLGEDRCRRLSQCCSAAVR</sequence>
<comment type="caution">
    <text evidence="1">The sequence shown here is derived from an EMBL/GenBank/DDBJ whole genome shotgun (WGS) entry which is preliminary data.</text>
</comment>
<accession>A0AAV4E0E3</accession>
<organism evidence="1 2">
    <name type="scientific">Plakobranchus ocellatus</name>
    <dbReference type="NCBI Taxonomy" id="259542"/>
    <lineage>
        <taxon>Eukaryota</taxon>
        <taxon>Metazoa</taxon>
        <taxon>Spiralia</taxon>
        <taxon>Lophotrochozoa</taxon>
        <taxon>Mollusca</taxon>
        <taxon>Gastropoda</taxon>
        <taxon>Heterobranchia</taxon>
        <taxon>Euthyneura</taxon>
        <taxon>Panpulmonata</taxon>
        <taxon>Sacoglossa</taxon>
        <taxon>Placobranchoidea</taxon>
        <taxon>Plakobranchidae</taxon>
        <taxon>Plakobranchus</taxon>
    </lineage>
</organism>
<proteinExistence type="predicted"/>
<keyword evidence="2" id="KW-1185">Reference proteome</keyword>
<dbReference type="Proteomes" id="UP000735302">
    <property type="component" value="Unassembled WGS sequence"/>
</dbReference>
<dbReference type="EMBL" id="BLXT01008499">
    <property type="protein sequence ID" value="GFO49754.1"/>
    <property type="molecule type" value="Genomic_DNA"/>
</dbReference>
<gene>
    <name evidence="1" type="ORF">PoB_007625900</name>
</gene>
<name>A0AAV4E0E3_9GAST</name>
<evidence type="ECO:0000313" key="2">
    <source>
        <dbReference type="Proteomes" id="UP000735302"/>
    </source>
</evidence>
<dbReference type="AlphaFoldDB" id="A0AAV4E0E3"/>
<evidence type="ECO:0000313" key="1">
    <source>
        <dbReference type="EMBL" id="GFO49754.1"/>
    </source>
</evidence>
<reference evidence="1 2" key="1">
    <citation type="journal article" date="2021" name="Elife">
        <title>Chloroplast acquisition without the gene transfer in kleptoplastic sea slugs, Plakobranchus ocellatus.</title>
        <authorList>
            <person name="Maeda T."/>
            <person name="Takahashi S."/>
            <person name="Yoshida T."/>
            <person name="Shimamura S."/>
            <person name="Takaki Y."/>
            <person name="Nagai Y."/>
            <person name="Toyoda A."/>
            <person name="Suzuki Y."/>
            <person name="Arimoto A."/>
            <person name="Ishii H."/>
            <person name="Satoh N."/>
            <person name="Nishiyama T."/>
            <person name="Hasebe M."/>
            <person name="Maruyama T."/>
            <person name="Minagawa J."/>
            <person name="Obokata J."/>
            <person name="Shigenobu S."/>
        </authorList>
    </citation>
    <scope>NUCLEOTIDE SEQUENCE [LARGE SCALE GENOMIC DNA]</scope>
</reference>